<feature type="compositionally biased region" description="Pro residues" evidence="18">
    <location>
        <begin position="182"/>
        <end position="206"/>
    </location>
</feature>
<evidence type="ECO:0000259" key="19">
    <source>
        <dbReference type="PROSITE" id="PS50268"/>
    </source>
</evidence>
<dbReference type="GO" id="GO:0005737">
    <property type="term" value="C:cytoplasm"/>
    <property type="evidence" value="ECO:0007669"/>
    <property type="project" value="UniProtKB-SubCell"/>
</dbReference>
<dbReference type="PROSITE" id="PS00232">
    <property type="entry name" value="CADHERIN_1"/>
    <property type="match status" value="2"/>
</dbReference>
<dbReference type="GO" id="GO:0045296">
    <property type="term" value="F:cadherin binding"/>
    <property type="evidence" value="ECO:0007669"/>
    <property type="project" value="TreeGrafter"/>
</dbReference>
<proteinExistence type="predicted"/>
<dbReference type="GO" id="GO:0016339">
    <property type="term" value="P:calcium-dependent cell-cell adhesion via plasma membrane cell adhesion molecules"/>
    <property type="evidence" value="ECO:0007669"/>
    <property type="project" value="TreeGrafter"/>
</dbReference>
<keyword evidence="6 16" id="KW-0812">Transmembrane</keyword>
<evidence type="ECO:0000256" key="6">
    <source>
        <dbReference type="ARBA" id="ARBA00022692"/>
    </source>
</evidence>
<dbReference type="PRINTS" id="PR00205">
    <property type="entry name" value="CADHERIN"/>
</dbReference>
<evidence type="ECO:0000256" key="4">
    <source>
        <dbReference type="ARBA" id="ARBA00022490"/>
    </source>
</evidence>
<dbReference type="GO" id="GO:0000902">
    <property type="term" value="P:cell morphogenesis"/>
    <property type="evidence" value="ECO:0007669"/>
    <property type="project" value="TreeGrafter"/>
</dbReference>
<dbReference type="Pfam" id="PF01049">
    <property type="entry name" value="CADH_Y-type_LIR"/>
    <property type="match status" value="1"/>
</dbReference>
<evidence type="ECO:0000256" key="10">
    <source>
        <dbReference type="ARBA" id="ARBA00022837"/>
    </source>
</evidence>
<evidence type="ECO:0000256" key="2">
    <source>
        <dbReference type="ARBA" id="ARBA00004496"/>
    </source>
</evidence>
<dbReference type="InterPro" id="IPR027397">
    <property type="entry name" value="Catenin-bd_sf"/>
</dbReference>
<keyword evidence="12" id="KW-1133">Transmembrane helix</keyword>
<dbReference type="FunFam" id="4.10.900.10:FF:000001">
    <property type="entry name" value="Cadherin 2"/>
    <property type="match status" value="1"/>
</dbReference>
<feature type="domain" description="Cadherin" evidence="19">
    <location>
        <begin position="442"/>
        <end position="551"/>
    </location>
</feature>
<evidence type="ECO:0000256" key="7">
    <source>
        <dbReference type="ARBA" id="ARBA00022723"/>
    </source>
</evidence>
<keyword evidence="5" id="KW-0165">Cleavage on pair of basic residues</keyword>
<dbReference type="Proteomes" id="UP000472275">
    <property type="component" value="Chromosome 9"/>
</dbReference>
<dbReference type="GO" id="GO:0007156">
    <property type="term" value="P:homophilic cell adhesion via plasma membrane adhesion molecules"/>
    <property type="evidence" value="ECO:0007669"/>
    <property type="project" value="InterPro"/>
</dbReference>
<dbReference type="GO" id="GO:0016477">
    <property type="term" value="P:cell migration"/>
    <property type="evidence" value="ECO:0007669"/>
    <property type="project" value="TreeGrafter"/>
</dbReference>
<feature type="domain" description="Cadherin" evidence="19">
    <location>
        <begin position="221"/>
        <end position="328"/>
    </location>
</feature>
<dbReference type="InterPro" id="IPR039808">
    <property type="entry name" value="Cadherin"/>
</dbReference>
<sequence>MVGFGSPSRGWSEAADPDPRVPPGPSVGSSDACHSWGAGLGTRVVGAGGSPVLLAPWPCLPGWLGPFRPLRCPLDVPYRSHRGWEGPSALPLQARGLLPQGSLPTLVWGSRGAQLSLPRSTCCAGPDGTEEPDVGVQEDGGPVWLPGVGRVLAVPPRDAAGRSDPAPVPVRSRRSPQVTLPSCPPNPVPHPPPPPAAPSPCPPIPQELPGAHAAPRRRKRDWVIPPIKVPENERGPFPKKLVQIKSNRDRDTKIFYSITGQGADAPPEGIFTIEKESGWMKVTQPLDRERIDKYHLFSHAVSENGKPVEEPMEIIVTVTDQNDNKPQFTQEVFRGSVPEGALPGTSVMQVTATDADDAVETYNGVIAYSILSQEPREPHPHMFTVNRATGTLSVIASGLDRERVREYTLTVQAADLDGEGLTTTALAVIEIADVNDNAPEFDPKTYEAAVPENEAGREVARLAVTDLDEPSTPAWRAVYSILRGNEGGAFTIATDPASNEGVLRTGLDYEAKKQFVLHVAVANEAPFAVKLPTATATVTVNVEDVNEAPVFDPPVQLARVPEDVPPGQTLASCTAQDPDKAQGQRIKYLVGHDPAGWLAVHPENGLVTARDHLDRESPFVKNSTYAAVLLAVDDGSPPATGTGSLLLTLLDVNDHGPEAEPRDITVCNRSPQPQVLTITDRDLPPNTGPFRAELSHGSGDTALPVRATTGDPRYRSCADDTVTLRLVAPLEPDLYSVYLRLLDRPGKAQLTVITARVCDCEGPAGGSRGSQCCGAAPHPRGAEAGGMSPLMPMPPPPVILLLLLLFVRRRKVTKEPLLLPEDDTRDNVFYYGEEGGGEEDQVGLTTTCGSSPFPPTRAGTLGTPPRPGGTGADPSRPTRTPRPPPYDSLLVFDYEGSGSEATSLSSLNSSASDRDQDYDYLNDWGSRFKKLADLYGGGEEDD</sequence>
<dbReference type="GO" id="GO:0005912">
    <property type="term" value="C:adherens junction"/>
    <property type="evidence" value="ECO:0007669"/>
    <property type="project" value="TreeGrafter"/>
</dbReference>
<keyword evidence="8" id="KW-0732">Signal</keyword>
<dbReference type="Ensembl" id="ENSACCT00020021986.1">
    <property type="protein sequence ID" value="ENSACCP00020021057.1"/>
    <property type="gene ID" value="ENSACCG00020014492.1"/>
</dbReference>
<keyword evidence="4" id="KW-0963">Cytoplasm</keyword>
<evidence type="ECO:0000313" key="20">
    <source>
        <dbReference type="Ensembl" id="ENSACCP00020021057.1"/>
    </source>
</evidence>
<keyword evidence="10 15" id="KW-0106">Calcium</keyword>
<dbReference type="Gene3D" id="2.60.40.60">
    <property type="entry name" value="Cadherins"/>
    <property type="match status" value="5"/>
</dbReference>
<dbReference type="GO" id="GO:0007043">
    <property type="term" value="P:cell-cell junction assembly"/>
    <property type="evidence" value="ECO:0007669"/>
    <property type="project" value="TreeGrafter"/>
</dbReference>
<dbReference type="GO" id="GO:0008013">
    <property type="term" value="F:beta-catenin binding"/>
    <property type="evidence" value="ECO:0007669"/>
    <property type="project" value="TreeGrafter"/>
</dbReference>
<dbReference type="InterPro" id="IPR000233">
    <property type="entry name" value="Cadherin_Y-type_LIR"/>
</dbReference>
<evidence type="ECO:0000256" key="5">
    <source>
        <dbReference type="ARBA" id="ARBA00022685"/>
    </source>
</evidence>
<feature type="compositionally biased region" description="Low complexity" evidence="18">
    <location>
        <begin position="897"/>
        <end position="911"/>
    </location>
</feature>
<feature type="region of interest" description="Disordered" evidence="18">
    <location>
        <begin position="1"/>
        <end position="32"/>
    </location>
</feature>
<keyword evidence="13" id="KW-0472">Membrane</keyword>
<keyword evidence="9" id="KW-0677">Repeat</keyword>
<dbReference type="GO" id="GO:0009986">
    <property type="term" value="C:cell surface"/>
    <property type="evidence" value="ECO:0007669"/>
    <property type="project" value="UniProtKB-ARBA"/>
</dbReference>
<evidence type="ECO:0000256" key="14">
    <source>
        <dbReference type="ARBA" id="ARBA00023180"/>
    </source>
</evidence>
<dbReference type="GO" id="GO:0044331">
    <property type="term" value="P:cell-cell adhesion mediated by cadherin"/>
    <property type="evidence" value="ECO:0007669"/>
    <property type="project" value="TreeGrafter"/>
</dbReference>
<evidence type="ECO:0000256" key="16">
    <source>
        <dbReference type="RuleBase" id="RU003318"/>
    </source>
</evidence>
<feature type="region of interest" description="Disordered" evidence="18">
    <location>
        <begin position="119"/>
        <end position="138"/>
    </location>
</feature>
<keyword evidence="7" id="KW-0479">Metal-binding</keyword>
<comment type="function">
    <text evidence="17">Cadherins are calcium-dependent cell adhesion proteins.</text>
</comment>
<dbReference type="AlphaFoldDB" id="A0A663F9A0"/>
<evidence type="ECO:0000256" key="13">
    <source>
        <dbReference type="ARBA" id="ARBA00023136"/>
    </source>
</evidence>
<dbReference type="GO" id="GO:0034332">
    <property type="term" value="P:adherens junction organization"/>
    <property type="evidence" value="ECO:0007669"/>
    <property type="project" value="TreeGrafter"/>
</dbReference>
<dbReference type="PROSITE" id="PS50268">
    <property type="entry name" value="CADHERIN_2"/>
    <property type="match status" value="4"/>
</dbReference>
<keyword evidence="3" id="KW-1003">Cell membrane</keyword>
<reference evidence="20" key="1">
    <citation type="submission" date="2025-08" db="UniProtKB">
        <authorList>
            <consortium name="Ensembl"/>
        </authorList>
    </citation>
    <scope>IDENTIFICATION</scope>
</reference>
<dbReference type="CDD" id="cd00031">
    <property type="entry name" value="CA_like"/>
    <property type="match status" value="1"/>
</dbReference>
<evidence type="ECO:0000256" key="1">
    <source>
        <dbReference type="ARBA" id="ARBA00004251"/>
    </source>
</evidence>
<feature type="region of interest" description="Disordered" evidence="18">
    <location>
        <begin position="155"/>
        <end position="219"/>
    </location>
</feature>
<comment type="subcellular location">
    <subcellularLocation>
        <location evidence="1 16">Cell membrane</location>
        <topology evidence="1 16">Single-pass type I membrane protein</topology>
    </subcellularLocation>
    <subcellularLocation>
        <location evidence="2">Cytoplasm</location>
    </subcellularLocation>
</comment>
<evidence type="ECO:0000256" key="11">
    <source>
        <dbReference type="ARBA" id="ARBA00022889"/>
    </source>
</evidence>
<evidence type="ECO:0000256" key="8">
    <source>
        <dbReference type="ARBA" id="ARBA00022729"/>
    </source>
</evidence>
<evidence type="ECO:0000256" key="15">
    <source>
        <dbReference type="PROSITE-ProRule" id="PRU00043"/>
    </source>
</evidence>
<reference evidence="20" key="2">
    <citation type="submission" date="2025-09" db="UniProtKB">
        <authorList>
            <consortium name="Ensembl"/>
        </authorList>
    </citation>
    <scope>IDENTIFICATION</scope>
</reference>
<dbReference type="InterPro" id="IPR020894">
    <property type="entry name" value="Cadherin_CS"/>
</dbReference>
<evidence type="ECO:0000256" key="9">
    <source>
        <dbReference type="ARBA" id="ARBA00022737"/>
    </source>
</evidence>
<dbReference type="CDD" id="cd11304">
    <property type="entry name" value="Cadherin_repeat"/>
    <property type="match status" value="3"/>
</dbReference>
<dbReference type="FunFam" id="2.60.40.60:FF:000011">
    <property type="entry name" value="Cadherin 1"/>
    <property type="match status" value="1"/>
</dbReference>
<evidence type="ECO:0000256" key="12">
    <source>
        <dbReference type="ARBA" id="ARBA00022989"/>
    </source>
</evidence>
<dbReference type="InParanoid" id="A0A663F9A0"/>
<dbReference type="FunFam" id="2.60.40.60:FF:000095">
    <property type="entry name" value="Cadherin 13"/>
    <property type="match status" value="1"/>
</dbReference>
<dbReference type="SUPFAM" id="SSF49313">
    <property type="entry name" value="Cadherin-like"/>
    <property type="match status" value="5"/>
</dbReference>
<dbReference type="FunFam" id="2.60.40.60:FF:000019">
    <property type="entry name" value="Cadherin 2"/>
    <property type="match status" value="1"/>
</dbReference>
<dbReference type="GeneTree" id="ENSGT00940000157175"/>
<evidence type="ECO:0000256" key="3">
    <source>
        <dbReference type="ARBA" id="ARBA00022475"/>
    </source>
</evidence>
<feature type="region of interest" description="Disordered" evidence="18">
    <location>
        <begin position="897"/>
        <end position="916"/>
    </location>
</feature>
<organism evidence="20 21">
    <name type="scientific">Aquila chrysaetos chrysaetos</name>
    <dbReference type="NCBI Taxonomy" id="223781"/>
    <lineage>
        <taxon>Eukaryota</taxon>
        <taxon>Metazoa</taxon>
        <taxon>Chordata</taxon>
        <taxon>Craniata</taxon>
        <taxon>Vertebrata</taxon>
        <taxon>Euteleostomi</taxon>
        <taxon>Archelosauria</taxon>
        <taxon>Archosauria</taxon>
        <taxon>Dinosauria</taxon>
        <taxon>Saurischia</taxon>
        <taxon>Theropoda</taxon>
        <taxon>Coelurosauria</taxon>
        <taxon>Aves</taxon>
        <taxon>Neognathae</taxon>
        <taxon>Neoaves</taxon>
        <taxon>Telluraves</taxon>
        <taxon>Accipitrimorphae</taxon>
        <taxon>Accipitriformes</taxon>
        <taxon>Accipitridae</taxon>
        <taxon>Accipitrinae</taxon>
        <taxon>Aquila</taxon>
    </lineage>
</organism>
<name>A0A663F9A0_AQUCH</name>
<dbReference type="SMART" id="SM00112">
    <property type="entry name" value="CA"/>
    <property type="match status" value="4"/>
</dbReference>
<feature type="domain" description="Cadherin" evidence="19">
    <location>
        <begin position="329"/>
        <end position="441"/>
    </location>
</feature>
<keyword evidence="21" id="KW-1185">Reference proteome</keyword>
<evidence type="ECO:0000256" key="18">
    <source>
        <dbReference type="SAM" id="MobiDB-lite"/>
    </source>
</evidence>
<keyword evidence="14" id="KW-0325">Glycoprotein</keyword>
<dbReference type="PANTHER" id="PTHR24027">
    <property type="entry name" value="CADHERIN-23"/>
    <property type="match status" value="1"/>
</dbReference>
<dbReference type="InterPro" id="IPR015919">
    <property type="entry name" value="Cadherin-like_sf"/>
</dbReference>
<dbReference type="InterPro" id="IPR002126">
    <property type="entry name" value="Cadherin-like_dom"/>
</dbReference>
<dbReference type="GO" id="GO:0005509">
    <property type="term" value="F:calcium ion binding"/>
    <property type="evidence" value="ECO:0007669"/>
    <property type="project" value="UniProtKB-UniRule"/>
</dbReference>
<gene>
    <name evidence="20" type="primary">CDH3</name>
</gene>
<dbReference type="FunFam" id="2.60.40.60:FF:000022">
    <property type="entry name" value="Cadherin 2"/>
    <property type="match status" value="1"/>
</dbReference>
<dbReference type="GO" id="GO:0016342">
    <property type="term" value="C:catenin complex"/>
    <property type="evidence" value="ECO:0007669"/>
    <property type="project" value="TreeGrafter"/>
</dbReference>
<keyword evidence="11 16" id="KW-0130">Cell adhesion</keyword>
<accession>A0A663F9A0</accession>
<feature type="region of interest" description="Disordered" evidence="18">
    <location>
        <begin position="831"/>
        <end position="892"/>
    </location>
</feature>
<dbReference type="FunCoup" id="A0A663F9A0">
    <property type="interactions" value="4"/>
</dbReference>
<dbReference type="PANTHER" id="PTHR24027:SF446">
    <property type="entry name" value="CADHERIN-3"/>
    <property type="match status" value="1"/>
</dbReference>
<protein>
    <recommendedName>
        <fullName evidence="19">Cadherin domain-containing protein</fullName>
    </recommendedName>
</protein>
<dbReference type="Gene3D" id="4.10.900.10">
    <property type="entry name" value="TCF3-CBD (Catenin binding domain)"/>
    <property type="match status" value="1"/>
</dbReference>
<evidence type="ECO:0000256" key="17">
    <source>
        <dbReference type="RuleBase" id="RU004357"/>
    </source>
</evidence>
<feature type="domain" description="Cadherin" evidence="19">
    <location>
        <begin position="552"/>
        <end position="659"/>
    </location>
</feature>
<dbReference type="Pfam" id="PF00028">
    <property type="entry name" value="Cadherin"/>
    <property type="match status" value="4"/>
</dbReference>
<evidence type="ECO:0000313" key="21">
    <source>
        <dbReference type="Proteomes" id="UP000472275"/>
    </source>
</evidence>